<dbReference type="Proteomes" id="UP001244011">
    <property type="component" value="Unassembled WGS sequence"/>
</dbReference>
<dbReference type="RefSeq" id="XP_060282003.1">
    <property type="nucleotide sequence ID" value="XM_060428416.1"/>
</dbReference>
<proteinExistence type="predicted"/>
<dbReference type="AlphaFoldDB" id="A0AAJ0BWW6"/>
<accession>A0AAJ0BWW6</accession>
<keyword evidence="3" id="KW-1185">Reference proteome</keyword>
<evidence type="ECO:0000313" key="3">
    <source>
        <dbReference type="Proteomes" id="UP001244011"/>
    </source>
</evidence>
<keyword evidence="1" id="KW-0472">Membrane</keyword>
<protein>
    <submittedName>
        <fullName evidence="2">Uncharacterized protein</fullName>
    </submittedName>
</protein>
<dbReference type="EMBL" id="MU839014">
    <property type="protein sequence ID" value="KAK1765790.1"/>
    <property type="molecule type" value="Genomic_DNA"/>
</dbReference>
<gene>
    <name evidence="2" type="ORF">QBC33DRAFT_543978</name>
</gene>
<feature type="transmembrane region" description="Helical" evidence="1">
    <location>
        <begin position="254"/>
        <end position="277"/>
    </location>
</feature>
<comment type="caution">
    <text evidence="2">The sequence shown here is derived from an EMBL/GenBank/DDBJ whole genome shotgun (WGS) entry which is preliminary data.</text>
</comment>
<keyword evidence="1" id="KW-1133">Transmembrane helix</keyword>
<evidence type="ECO:0000256" key="1">
    <source>
        <dbReference type="SAM" id="Phobius"/>
    </source>
</evidence>
<dbReference type="GeneID" id="85311603"/>
<organism evidence="2 3">
    <name type="scientific">Phialemonium atrogriseum</name>
    <dbReference type="NCBI Taxonomy" id="1093897"/>
    <lineage>
        <taxon>Eukaryota</taxon>
        <taxon>Fungi</taxon>
        <taxon>Dikarya</taxon>
        <taxon>Ascomycota</taxon>
        <taxon>Pezizomycotina</taxon>
        <taxon>Sordariomycetes</taxon>
        <taxon>Sordariomycetidae</taxon>
        <taxon>Cephalothecales</taxon>
        <taxon>Cephalothecaceae</taxon>
        <taxon>Phialemonium</taxon>
    </lineage>
</organism>
<sequence>MRFTAAAVVLAGAAMAHRKPATYETYPVSSEAPVYPVSSEAPAYPVSSAAPVYPSSEAPAYPESSEAPESTVYSTEYFTITSCAPTVTDCPARSTQVYSTAYPVTTSTIYSTNSYTTTEGSSTYVVTETIPISTTVCPITASSTKYYNTTAPAGYPTGGPVYPTGGYPVSTPEASYPAGYPSESAPAQGGYPTEAPACVPTYSVKTISTSVTTVIPTVIYETVDIPCATPSVGYPVPVGNSSYPTGTAPPQATVTAGAATMGGSVLLAAAAGLVAFLA</sequence>
<evidence type="ECO:0000313" key="2">
    <source>
        <dbReference type="EMBL" id="KAK1765790.1"/>
    </source>
</evidence>
<reference evidence="2" key="1">
    <citation type="submission" date="2023-06" db="EMBL/GenBank/DDBJ databases">
        <title>Genome-scale phylogeny and comparative genomics of the fungal order Sordariales.</title>
        <authorList>
            <consortium name="Lawrence Berkeley National Laboratory"/>
            <person name="Hensen N."/>
            <person name="Bonometti L."/>
            <person name="Westerberg I."/>
            <person name="Brannstrom I.O."/>
            <person name="Guillou S."/>
            <person name="Cros-Aarteil S."/>
            <person name="Calhoun S."/>
            <person name="Haridas S."/>
            <person name="Kuo A."/>
            <person name="Mondo S."/>
            <person name="Pangilinan J."/>
            <person name="Riley R."/>
            <person name="Labutti K."/>
            <person name="Andreopoulos B."/>
            <person name="Lipzen A."/>
            <person name="Chen C."/>
            <person name="Yanf M."/>
            <person name="Daum C."/>
            <person name="Ng V."/>
            <person name="Clum A."/>
            <person name="Steindorff A."/>
            <person name="Ohm R."/>
            <person name="Martin F."/>
            <person name="Silar P."/>
            <person name="Natvig D."/>
            <person name="Lalanne C."/>
            <person name="Gautier V."/>
            <person name="Ament-Velasquez S.L."/>
            <person name="Kruys A."/>
            <person name="Hutchinson M.I."/>
            <person name="Powell A.J."/>
            <person name="Barry K."/>
            <person name="Miller A.N."/>
            <person name="Grigoriev I.V."/>
            <person name="Debuchy R."/>
            <person name="Gladieux P."/>
            <person name="Thoren M.H."/>
            <person name="Johannesson H."/>
        </authorList>
    </citation>
    <scope>NUCLEOTIDE SEQUENCE</scope>
    <source>
        <strain evidence="2">8032-3</strain>
    </source>
</reference>
<keyword evidence="1" id="KW-0812">Transmembrane</keyword>
<name>A0AAJ0BWW6_9PEZI</name>